<accession>A0A9D1AC06</accession>
<dbReference type="AlphaFoldDB" id="A0A9D1AC06"/>
<proteinExistence type="predicted"/>
<evidence type="ECO:0000313" key="2">
    <source>
        <dbReference type="EMBL" id="HIR13478.1"/>
    </source>
</evidence>
<protein>
    <submittedName>
        <fullName evidence="2">YitT family protein</fullName>
    </submittedName>
</protein>
<dbReference type="InterPro" id="IPR038750">
    <property type="entry name" value="YczE/YyaS-like"/>
</dbReference>
<keyword evidence="1" id="KW-1133">Transmembrane helix</keyword>
<feature type="transmembrane region" description="Helical" evidence="1">
    <location>
        <begin position="12"/>
        <end position="32"/>
    </location>
</feature>
<dbReference type="PANTHER" id="PTHR40078">
    <property type="entry name" value="INTEGRAL MEMBRANE PROTEIN-RELATED"/>
    <property type="match status" value="1"/>
</dbReference>
<evidence type="ECO:0000256" key="1">
    <source>
        <dbReference type="SAM" id="Phobius"/>
    </source>
</evidence>
<sequence length="218" mass="23546">MTEKNSLKHIPARCVILCIGLAVMALGVAFSIRGALGTSPISSVPYVTSTLSGLSVGTTTIIMNVIFVLIQIVILRKKFEWFQLLQIPASFLFGAMIDAWGLVLQNITYSNYLQQWILCILGFVLVALGVSIEVMAKLITNAGEGVVLSICKVCPIKFGNMKVIFDITLVCVSVSIGMIGLGHLDGVREGTVAAALFVGMITKQFSKPLAKFENKYLL</sequence>
<organism evidence="2 3">
    <name type="scientific">Candidatus Choladousia intestinavium</name>
    <dbReference type="NCBI Taxonomy" id="2840727"/>
    <lineage>
        <taxon>Bacteria</taxon>
        <taxon>Bacillati</taxon>
        <taxon>Bacillota</taxon>
        <taxon>Clostridia</taxon>
        <taxon>Lachnospirales</taxon>
        <taxon>Lachnospiraceae</taxon>
        <taxon>Lachnospiraceae incertae sedis</taxon>
        <taxon>Candidatus Choladousia</taxon>
    </lineage>
</organism>
<name>A0A9D1AC06_9FIRM</name>
<dbReference type="PANTHER" id="PTHR40078:SF1">
    <property type="entry name" value="INTEGRAL MEMBRANE PROTEIN"/>
    <property type="match status" value="1"/>
</dbReference>
<evidence type="ECO:0000313" key="3">
    <source>
        <dbReference type="Proteomes" id="UP000886757"/>
    </source>
</evidence>
<comment type="caution">
    <text evidence="2">The sequence shown here is derived from an EMBL/GenBank/DDBJ whole genome shotgun (WGS) entry which is preliminary data.</text>
</comment>
<feature type="transmembrane region" description="Helical" evidence="1">
    <location>
        <begin position="113"/>
        <end position="132"/>
    </location>
</feature>
<keyword evidence="1" id="KW-0812">Transmembrane</keyword>
<reference evidence="2" key="1">
    <citation type="submission" date="2020-10" db="EMBL/GenBank/DDBJ databases">
        <authorList>
            <person name="Gilroy R."/>
        </authorList>
    </citation>
    <scope>NUCLEOTIDE SEQUENCE</scope>
    <source>
        <strain evidence="2">ChiSjej4B22-8148</strain>
    </source>
</reference>
<keyword evidence="1" id="KW-0472">Membrane</keyword>
<reference evidence="2" key="2">
    <citation type="journal article" date="2021" name="PeerJ">
        <title>Extensive microbial diversity within the chicken gut microbiome revealed by metagenomics and culture.</title>
        <authorList>
            <person name="Gilroy R."/>
            <person name="Ravi A."/>
            <person name="Getino M."/>
            <person name="Pursley I."/>
            <person name="Horton D.L."/>
            <person name="Alikhan N.F."/>
            <person name="Baker D."/>
            <person name="Gharbi K."/>
            <person name="Hall N."/>
            <person name="Watson M."/>
            <person name="Adriaenssens E.M."/>
            <person name="Foster-Nyarko E."/>
            <person name="Jarju S."/>
            <person name="Secka A."/>
            <person name="Antonio M."/>
            <person name="Oren A."/>
            <person name="Chaudhuri R.R."/>
            <person name="La Ragione R."/>
            <person name="Hildebrand F."/>
            <person name="Pallen M.J."/>
        </authorList>
    </citation>
    <scope>NUCLEOTIDE SEQUENCE</scope>
    <source>
        <strain evidence="2">ChiSjej4B22-8148</strain>
    </source>
</reference>
<feature type="transmembrane region" description="Helical" evidence="1">
    <location>
        <begin position="87"/>
        <end position="107"/>
    </location>
</feature>
<dbReference type="EMBL" id="DVGK01000069">
    <property type="protein sequence ID" value="HIR13478.1"/>
    <property type="molecule type" value="Genomic_DNA"/>
</dbReference>
<gene>
    <name evidence="2" type="ORF">IAB31_06105</name>
</gene>
<dbReference type="Proteomes" id="UP000886757">
    <property type="component" value="Unassembled WGS sequence"/>
</dbReference>
<dbReference type="Pfam" id="PF19700">
    <property type="entry name" value="DUF6198"/>
    <property type="match status" value="1"/>
</dbReference>
<feature type="transmembrane region" description="Helical" evidence="1">
    <location>
        <begin position="163"/>
        <end position="184"/>
    </location>
</feature>
<feature type="transmembrane region" description="Helical" evidence="1">
    <location>
        <begin position="52"/>
        <end position="75"/>
    </location>
</feature>